<comment type="caution">
    <text evidence="1">The sequence shown here is derived from an EMBL/GenBank/DDBJ whole genome shotgun (WGS) entry which is preliminary data.</text>
</comment>
<feature type="non-terminal residue" evidence="1">
    <location>
        <position position="1"/>
    </location>
</feature>
<dbReference type="Proteomes" id="UP000005085">
    <property type="component" value="Unassembled WGS sequence"/>
</dbReference>
<evidence type="ECO:0000313" key="1">
    <source>
        <dbReference type="EMBL" id="EEO25144.2"/>
    </source>
</evidence>
<dbReference type="RefSeq" id="WP_020995656.1">
    <property type="nucleotide sequence ID" value="NZ_KI392035.1"/>
</dbReference>
<dbReference type="AlphaFoldDB" id="C3XJF5"/>
<name>C3XJF5_9HELI</name>
<proteinExistence type="predicted"/>
<dbReference type="EMBL" id="ACDN02000024">
    <property type="protein sequence ID" value="EEO25144.2"/>
    <property type="molecule type" value="Genomic_DNA"/>
</dbReference>
<gene>
    <name evidence="1" type="ORF">HRAG_02201</name>
</gene>
<dbReference type="HOGENOM" id="CLU_1445814_0_0_7"/>
<accession>C3XJF5</accession>
<reference evidence="1 2" key="1">
    <citation type="journal article" date="2014" name="Genome Announc.">
        <title>Draft genome sequences of six enterohepatic helicobacter species isolated from humans and one from rhesus macaques.</title>
        <authorList>
            <person name="Shen Z."/>
            <person name="Sheh A."/>
            <person name="Young S.K."/>
            <person name="Abouelliel A."/>
            <person name="Ward D.V."/>
            <person name="Earl A.M."/>
            <person name="Fox J.G."/>
        </authorList>
    </citation>
    <scope>NUCLEOTIDE SEQUENCE [LARGE SCALE GENOMIC DNA]</scope>
    <source>
        <strain evidence="1 2">ATCC 43879</strain>
    </source>
</reference>
<organism evidence="1 2">
    <name type="scientific">Helicobacter bilis ATCC 43879</name>
    <dbReference type="NCBI Taxonomy" id="613026"/>
    <lineage>
        <taxon>Bacteria</taxon>
        <taxon>Pseudomonadati</taxon>
        <taxon>Campylobacterota</taxon>
        <taxon>Epsilonproteobacteria</taxon>
        <taxon>Campylobacterales</taxon>
        <taxon>Helicobacteraceae</taxon>
        <taxon>Helicobacter</taxon>
    </lineage>
</organism>
<evidence type="ECO:0000313" key="2">
    <source>
        <dbReference type="Proteomes" id="UP000005085"/>
    </source>
</evidence>
<protein>
    <submittedName>
        <fullName evidence="1">Uncharacterized protein</fullName>
    </submittedName>
</protein>
<keyword evidence="2" id="KW-1185">Reference proteome</keyword>
<sequence>ENNNKVGTITNNNTQNIINTELLIYDIFCDFANLLLEYQGKYAANRIKLEVGYGEEGDLSDIEVVGKNGMDISLVSEYSKNILRQIAKNSNYTRVVISSTARTPRWQAEIMYNNIIANGLQKQRDTYKQPGQRVLDVYEIQKKAGKSKEEIIQTMTNKINDLGASSVSTHCADFNIVNVVDIPRSSLGVNKTDFKSQAQKLQREGKITQILDENGCYHIIIPQLQN</sequence>
<dbReference type="eggNOG" id="COG3409">
    <property type="taxonomic scope" value="Bacteria"/>
</dbReference>